<evidence type="ECO:0000313" key="1">
    <source>
        <dbReference type="EMBL" id="OAK58254.1"/>
    </source>
</evidence>
<sequence length="170" mass="18933">MKKATPPSQSAEDDRTTSTGLARYAFEYIQAARLVDEDAEKRLTPRATSPIPAYFLAYHGIELSLKAYLRHRGLSPRALASKAYGHDLHSCYRKAKELGLLTVFKEHPDDKQALSLLADLNVNHGLRYIKTGAKVFPSWSIVDPLAVRLHQAVAPLVGFHSFTHSYPAYA</sequence>
<comment type="caution">
    <text evidence="1">The sequence shown here is derived from an EMBL/GenBank/DDBJ whole genome shotgun (WGS) entry which is preliminary data.</text>
</comment>
<name>A0AA91DJZ3_VARPD</name>
<evidence type="ECO:0008006" key="3">
    <source>
        <dbReference type="Google" id="ProtNLM"/>
    </source>
</evidence>
<evidence type="ECO:0000313" key="2">
    <source>
        <dbReference type="Proteomes" id="UP000077852"/>
    </source>
</evidence>
<protein>
    <recommendedName>
        <fullName evidence="3">HEPN domain-containing protein</fullName>
    </recommendedName>
</protein>
<proteinExistence type="predicted"/>
<dbReference type="RefSeq" id="WP_081270828.1">
    <property type="nucleotide sequence ID" value="NZ_LVHG01000082.1"/>
</dbReference>
<reference evidence="1 2" key="1">
    <citation type="submission" date="2016-03" db="EMBL/GenBank/DDBJ databases">
        <title>Genome sequence of Variovorax paradoxus KB5.</title>
        <authorList>
            <person name="Jeong H."/>
            <person name="Hong C.E."/>
            <person name="Jo S.H."/>
            <person name="Park J.M."/>
        </authorList>
    </citation>
    <scope>NUCLEOTIDE SEQUENCE [LARGE SCALE GENOMIC DNA]</scope>
    <source>
        <strain evidence="1 2">KB5</strain>
    </source>
</reference>
<dbReference type="EMBL" id="LVHG01000082">
    <property type="protein sequence ID" value="OAK58254.1"/>
    <property type="molecule type" value="Genomic_DNA"/>
</dbReference>
<dbReference type="Proteomes" id="UP000077852">
    <property type="component" value="Unassembled WGS sequence"/>
</dbReference>
<organism evidence="1 2">
    <name type="scientific">Variovorax paradoxus</name>
    <dbReference type="NCBI Taxonomy" id="34073"/>
    <lineage>
        <taxon>Bacteria</taxon>
        <taxon>Pseudomonadati</taxon>
        <taxon>Pseudomonadota</taxon>
        <taxon>Betaproteobacteria</taxon>
        <taxon>Burkholderiales</taxon>
        <taxon>Comamonadaceae</taxon>
        <taxon>Variovorax</taxon>
    </lineage>
</organism>
<dbReference type="AlphaFoldDB" id="A0AA91DJZ3"/>
<gene>
    <name evidence="1" type="ORF">A3K87_29055</name>
</gene>
<accession>A0AA91DJZ3</accession>